<dbReference type="HAMAP" id="MF_01008">
    <property type="entry name" value="MraZ"/>
    <property type="match status" value="1"/>
</dbReference>
<protein>
    <recommendedName>
        <fullName evidence="1 7">Transcriptional regulator MraZ</fullName>
    </recommendedName>
</protein>
<dbReference type="GO" id="GO:0005737">
    <property type="term" value="C:cytoplasm"/>
    <property type="evidence" value="ECO:0007669"/>
    <property type="project" value="UniProtKB-UniRule"/>
</dbReference>
<dbReference type="GO" id="GO:0009295">
    <property type="term" value="C:nucleoid"/>
    <property type="evidence" value="ECO:0007669"/>
    <property type="project" value="UniProtKB-SubCell"/>
</dbReference>
<dbReference type="Gene3D" id="3.40.1550.20">
    <property type="entry name" value="Transcriptional regulator MraZ domain"/>
    <property type="match status" value="1"/>
</dbReference>
<keyword evidence="3" id="KW-0677">Repeat</keyword>
<evidence type="ECO:0000259" key="8">
    <source>
        <dbReference type="PROSITE" id="PS51740"/>
    </source>
</evidence>
<dbReference type="InterPro" id="IPR035642">
    <property type="entry name" value="MraZ_N"/>
</dbReference>
<name>A0A9D9DLN7_9BACT</name>
<dbReference type="GO" id="GO:2000143">
    <property type="term" value="P:negative regulation of DNA-templated transcription initiation"/>
    <property type="evidence" value="ECO:0007669"/>
    <property type="project" value="TreeGrafter"/>
</dbReference>
<comment type="caution">
    <text evidence="9">The sequence shown here is derived from an EMBL/GenBank/DDBJ whole genome shotgun (WGS) entry which is preliminary data.</text>
</comment>
<evidence type="ECO:0000256" key="5">
    <source>
        <dbReference type="ARBA" id="ARBA00023125"/>
    </source>
</evidence>
<evidence type="ECO:0000313" key="9">
    <source>
        <dbReference type="EMBL" id="MBO8428686.1"/>
    </source>
</evidence>
<keyword evidence="6 7" id="KW-0804">Transcription</keyword>
<dbReference type="InterPro" id="IPR037914">
    <property type="entry name" value="SpoVT-AbrB_sf"/>
</dbReference>
<evidence type="ECO:0000256" key="4">
    <source>
        <dbReference type="ARBA" id="ARBA00023015"/>
    </source>
</evidence>
<dbReference type="SUPFAM" id="SSF89447">
    <property type="entry name" value="AbrB/MazE/MraZ-like"/>
    <property type="match status" value="1"/>
</dbReference>
<feature type="domain" description="SpoVT-AbrB" evidence="8">
    <location>
        <begin position="7"/>
        <end position="54"/>
    </location>
</feature>
<dbReference type="PANTHER" id="PTHR34701:SF1">
    <property type="entry name" value="TRANSCRIPTIONAL REGULATOR MRAZ"/>
    <property type="match status" value="1"/>
</dbReference>
<evidence type="ECO:0000313" key="10">
    <source>
        <dbReference type="Proteomes" id="UP000823635"/>
    </source>
</evidence>
<keyword evidence="5 7" id="KW-0238">DNA-binding</keyword>
<reference evidence="9" key="2">
    <citation type="journal article" date="2021" name="PeerJ">
        <title>Extensive microbial diversity within the chicken gut microbiome revealed by metagenomics and culture.</title>
        <authorList>
            <person name="Gilroy R."/>
            <person name="Ravi A."/>
            <person name="Getino M."/>
            <person name="Pursley I."/>
            <person name="Horton D.L."/>
            <person name="Alikhan N.F."/>
            <person name="Baker D."/>
            <person name="Gharbi K."/>
            <person name="Hall N."/>
            <person name="Watson M."/>
            <person name="Adriaenssens E.M."/>
            <person name="Foster-Nyarko E."/>
            <person name="Jarju S."/>
            <person name="Secka A."/>
            <person name="Antonio M."/>
            <person name="Oren A."/>
            <person name="Chaudhuri R.R."/>
            <person name="La Ragione R."/>
            <person name="Hildebrand F."/>
            <person name="Pallen M.J."/>
        </authorList>
    </citation>
    <scope>NUCLEOTIDE SEQUENCE</scope>
    <source>
        <strain evidence="9">15467</strain>
    </source>
</reference>
<keyword evidence="2 7" id="KW-0963">Cytoplasm</keyword>
<dbReference type="AlphaFoldDB" id="A0A9D9DLN7"/>
<evidence type="ECO:0000256" key="1">
    <source>
        <dbReference type="ARBA" id="ARBA00013860"/>
    </source>
</evidence>
<dbReference type="EMBL" id="JADINB010000045">
    <property type="protein sequence ID" value="MBO8428686.1"/>
    <property type="molecule type" value="Genomic_DNA"/>
</dbReference>
<keyword evidence="4 7" id="KW-0805">Transcription regulation</keyword>
<sequence length="148" mass="17278">MIRFIGEYCVKVDDKGRIILPAPFKALFGKEEKPVFVVKKDIYANCLQMLTFQEWEKESEEVRQRLNLFNREHARFWREYMRGRALVEPDGKIGRISIPKSILSGIGVTKEVIFAGNNHMIEIWARENYENEKMAQSDIIALTEKILG</sequence>
<reference evidence="9" key="1">
    <citation type="submission" date="2020-10" db="EMBL/GenBank/DDBJ databases">
        <authorList>
            <person name="Gilroy R."/>
        </authorList>
    </citation>
    <scope>NUCLEOTIDE SEQUENCE</scope>
    <source>
        <strain evidence="9">15467</strain>
    </source>
</reference>
<dbReference type="Pfam" id="PF02381">
    <property type="entry name" value="MraZ"/>
    <property type="match status" value="2"/>
</dbReference>
<proteinExistence type="inferred from homology"/>
<dbReference type="GO" id="GO:0003700">
    <property type="term" value="F:DNA-binding transcription factor activity"/>
    <property type="evidence" value="ECO:0007669"/>
    <property type="project" value="UniProtKB-UniRule"/>
</dbReference>
<comment type="similarity">
    <text evidence="7">Belongs to the MraZ family.</text>
</comment>
<gene>
    <name evidence="7" type="primary">mraZ</name>
    <name evidence="9" type="ORF">IAC68_01985</name>
</gene>
<dbReference type="PANTHER" id="PTHR34701">
    <property type="entry name" value="TRANSCRIPTIONAL REGULATOR MRAZ"/>
    <property type="match status" value="1"/>
</dbReference>
<dbReference type="InterPro" id="IPR003444">
    <property type="entry name" value="MraZ"/>
</dbReference>
<dbReference type="CDD" id="cd16321">
    <property type="entry name" value="MraZ_C"/>
    <property type="match status" value="1"/>
</dbReference>
<organism evidence="9 10">
    <name type="scientific">Candidatus Egerieousia excrementavium</name>
    <dbReference type="NCBI Taxonomy" id="2840778"/>
    <lineage>
        <taxon>Bacteria</taxon>
        <taxon>Pseudomonadati</taxon>
        <taxon>Bacteroidota</taxon>
        <taxon>Bacteroidia</taxon>
        <taxon>Bacteroidales</taxon>
        <taxon>Candidatus Egerieousia</taxon>
    </lineage>
</organism>
<dbReference type="InterPro" id="IPR038619">
    <property type="entry name" value="MraZ_sf"/>
</dbReference>
<accession>A0A9D9DLN7</accession>
<evidence type="ECO:0000256" key="6">
    <source>
        <dbReference type="ARBA" id="ARBA00023163"/>
    </source>
</evidence>
<comment type="subcellular location">
    <subcellularLocation>
        <location evidence="7">Cytoplasm</location>
        <location evidence="7">Nucleoid</location>
    </subcellularLocation>
</comment>
<evidence type="ECO:0000256" key="3">
    <source>
        <dbReference type="ARBA" id="ARBA00022737"/>
    </source>
</evidence>
<evidence type="ECO:0000256" key="7">
    <source>
        <dbReference type="HAMAP-Rule" id="MF_01008"/>
    </source>
</evidence>
<dbReference type="PROSITE" id="PS51740">
    <property type="entry name" value="SPOVT_ABRB"/>
    <property type="match status" value="1"/>
</dbReference>
<comment type="subunit">
    <text evidence="7">Forms oligomers.</text>
</comment>
<dbReference type="InterPro" id="IPR035644">
    <property type="entry name" value="MraZ_C"/>
</dbReference>
<dbReference type="Proteomes" id="UP000823635">
    <property type="component" value="Unassembled WGS sequence"/>
</dbReference>
<dbReference type="InterPro" id="IPR020603">
    <property type="entry name" value="MraZ_dom"/>
</dbReference>
<evidence type="ECO:0000256" key="2">
    <source>
        <dbReference type="ARBA" id="ARBA00022490"/>
    </source>
</evidence>
<dbReference type="InterPro" id="IPR007159">
    <property type="entry name" value="SpoVT-AbrB_dom"/>
</dbReference>
<dbReference type="CDD" id="cd16320">
    <property type="entry name" value="MraZ_N"/>
    <property type="match status" value="1"/>
</dbReference>
<dbReference type="GO" id="GO:0000976">
    <property type="term" value="F:transcription cis-regulatory region binding"/>
    <property type="evidence" value="ECO:0007669"/>
    <property type="project" value="TreeGrafter"/>
</dbReference>